<accession>A0ABY6JG75</accession>
<keyword evidence="2" id="KW-1185">Reference proteome</keyword>
<protein>
    <submittedName>
        <fullName evidence="1">PAAR domain-containing protein</fullName>
    </submittedName>
</protein>
<evidence type="ECO:0000313" key="2">
    <source>
        <dbReference type="Proteomes" id="UP001156318"/>
    </source>
</evidence>
<organism evidence="1 2">
    <name type="scientific">Siccibacter colletis</name>
    <dbReference type="NCBI Taxonomy" id="1505757"/>
    <lineage>
        <taxon>Bacteria</taxon>
        <taxon>Pseudomonadati</taxon>
        <taxon>Pseudomonadota</taxon>
        <taxon>Gammaproteobacteria</taxon>
        <taxon>Enterobacterales</taxon>
        <taxon>Enterobacteriaceae</taxon>
        <taxon>Siccibacter</taxon>
    </lineage>
</organism>
<sequence>MRLLRGEYALRHIDDIYLDDLAYILDPNVAAREFSRYIKDQRQREAWPHASFNMPMLRWPGINGGSSWEFLNSIRNGRQVLVRNAFSGQELQGVFAGKDKLKADLPLALRHRLGTVIASQLKRPLMSVHPVADAPVATYNDNLCRPADNPLANGVFVWTEVMGAGHVFVSVHQNNVAHVYTYGRYGQTACMGLTGDGVLNYLVGESARDNYRDELYRKQARVFLIADADIVKTRFFFETAWAAGKKVGPLPEDKKVTQERGRIIDGYDVTGSNCATHSQQGMSAAGSTVFTTEVMLREIDPAGLAEQDFTIPTSVQRWLLHKARSVKFMNVVDVTDDFKRAYPNIESLTVNKYKPRAIVEKAMSESLSAIGAPVGYSGKTVDGVLGDICDAE</sequence>
<reference evidence="1 2" key="1">
    <citation type="submission" date="2021-05" db="EMBL/GenBank/DDBJ databases">
        <title>Isolation, identification, and the growth promoting effects of Pantoea dispersa strain YSD J2 from the aboveground leaves of Cyperus esculentus L.Var. Sativus.</title>
        <authorList>
            <person name="Wang S."/>
            <person name="Tang X.M."/>
            <person name="Huang Y.N."/>
        </authorList>
    </citation>
    <scope>NUCLEOTIDE SEQUENCE [LARGE SCALE GENOMIC DNA]</scope>
    <source>
        <strain evidence="2">YSD YN2</strain>
    </source>
</reference>
<proteinExistence type="predicted"/>
<dbReference type="Proteomes" id="UP001156318">
    <property type="component" value="Chromosome"/>
</dbReference>
<name>A0ABY6JG75_9ENTR</name>
<dbReference type="EMBL" id="CP074352">
    <property type="protein sequence ID" value="UYU31456.1"/>
    <property type="molecule type" value="Genomic_DNA"/>
</dbReference>
<evidence type="ECO:0000313" key="1">
    <source>
        <dbReference type="EMBL" id="UYU31456.1"/>
    </source>
</evidence>
<gene>
    <name evidence="1" type="ORF">KFZ77_16740</name>
</gene>
<dbReference type="RefSeq" id="WP_264384842.1">
    <property type="nucleotide sequence ID" value="NZ_CP074352.1"/>
</dbReference>